<dbReference type="InterPro" id="IPR043128">
    <property type="entry name" value="Rev_trsase/Diguanyl_cyclase"/>
</dbReference>
<dbReference type="EMBL" id="JAVRJZ010000003">
    <property type="protein sequence ID" value="KAK2724444.1"/>
    <property type="molecule type" value="Genomic_DNA"/>
</dbReference>
<gene>
    <name evidence="2" type="ORF">QYM36_001075</name>
</gene>
<evidence type="ECO:0000259" key="1">
    <source>
        <dbReference type="PROSITE" id="PS50878"/>
    </source>
</evidence>
<dbReference type="PANTHER" id="PTHR33050:SF7">
    <property type="entry name" value="RIBONUCLEASE H"/>
    <property type="match status" value="1"/>
</dbReference>
<dbReference type="Gene3D" id="3.30.70.270">
    <property type="match status" value="1"/>
</dbReference>
<dbReference type="PANTHER" id="PTHR33050">
    <property type="entry name" value="REVERSE TRANSCRIPTASE DOMAIN-CONTAINING PROTEIN"/>
    <property type="match status" value="1"/>
</dbReference>
<dbReference type="Proteomes" id="UP001187531">
    <property type="component" value="Unassembled WGS sequence"/>
</dbReference>
<protein>
    <recommendedName>
        <fullName evidence="1">Reverse transcriptase domain-containing protein</fullName>
    </recommendedName>
</protein>
<sequence length="384" mass="43554">MQAIRKEVYILLHKGVIIKVPEFRTKGILCVSPVFTVPKKDGSSRFILNLKKLNESIKYYHFKMESVQSVVLLMTKNCYMASVDLVDFYYSCPVDFEYQLWLCFEVDCYYAFTCMPNGLSSAPRVLTKLMKPVFSLLRRKGYMSIVYLDDTLLLGRSVLECQNNVYETVKLLSELGFVIHPGKSVLIPSQRIEFLGFLLDSRLMSISLPERKIEKVLDSVSKVLRQKSTTIQNLAETLGVLVSTFPAVELGPLYYRKAESLKIQALKHAKGDFAARLTLTSDVISELHWWLNIANHASKAIEPRSIDKYLCSDASKLGWALVDEYSMKTATGEWSSEEKGFDINVLETKAVYLGLKCFAQDIKGIHPTEVSQLVAYVIFLTNAN</sequence>
<proteinExistence type="predicted"/>
<dbReference type="InterPro" id="IPR043502">
    <property type="entry name" value="DNA/RNA_pol_sf"/>
</dbReference>
<comment type="caution">
    <text evidence="2">The sequence shown here is derived from an EMBL/GenBank/DDBJ whole genome shotgun (WGS) entry which is preliminary data.</text>
</comment>
<dbReference type="AlphaFoldDB" id="A0AA88IA38"/>
<dbReference type="Gene3D" id="3.10.10.10">
    <property type="entry name" value="HIV Type 1 Reverse Transcriptase, subunit A, domain 1"/>
    <property type="match status" value="1"/>
</dbReference>
<keyword evidence="3" id="KW-1185">Reference proteome</keyword>
<evidence type="ECO:0000313" key="2">
    <source>
        <dbReference type="EMBL" id="KAK2724444.1"/>
    </source>
</evidence>
<feature type="domain" description="Reverse transcriptase" evidence="1">
    <location>
        <begin position="18"/>
        <end position="199"/>
    </location>
</feature>
<dbReference type="InterPro" id="IPR000477">
    <property type="entry name" value="RT_dom"/>
</dbReference>
<name>A0AA88IA38_ARTSF</name>
<evidence type="ECO:0000313" key="3">
    <source>
        <dbReference type="Proteomes" id="UP001187531"/>
    </source>
</evidence>
<reference evidence="2" key="1">
    <citation type="submission" date="2023-07" db="EMBL/GenBank/DDBJ databases">
        <title>Chromosome-level genome assembly of Artemia franciscana.</title>
        <authorList>
            <person name="Jo E."/>
        </authorList>
    </citation>
    <scope>NUCLEOTIDE SEQUENCE</scope>
    <source>
        <tissue evidence="2">Whole body</tissue>
    </source>
</reference>
<dbReference type="Pfam" id="PF00078">
    <property type="entry name" value="RVT_1"/>
    <property type="match status" value="1"/>
</dbReference>
<dbReference type="SUPFAM" id="SSF56672">
    <property type="entry name" value="DNA/RNA polymerases"/>
    <property type="match status" value="1"/>
</dbReference>
<dbReference type="PROSITE" id="PS50878">
    <property type="entry name" value="RT_POL"/>
    <property type="match status" value="1"/>
</dbReference>
<dbReference type="GO" id="GO:0071897">
    <property type="term" value="P:DNA biosynthetic process"/>
    <property type="evidence" value="ECO:0007669"/>
    <property type="project" value="UniProtKB-ARBA"/>
</dbReference>
<dbReference type="InterPro" id="IPR052055">
    <property type="entry name" value="Hepadnavirus_pol/RT"/>
</dbReference>
<accession>A0AA88IA38</accession>
<organism evidence="2 3">
    <name type="scientific">Artemia franciscana</name>
    <name type="common">Brine shrimp</name>
    <name type="synonym">Artemia sanfranciscana</name>
    <dbReference type="NCBI Taxonomy" id="6661"/>
    <lineage>
        <taxon>Eukaryota</taxon>
        <taxon>Metazoa</taxon>
        <taxon>Ecdysozoa</taxon>
        <taxon>Arthropoda</taxon>
        <taxon>Crustacea</taxon>
        <taxon>Branchiopoda</taxon>
        <taxon>Anostraca</taxon>
        <taxon>Artemiidae</taxon>
        <taxon>Artemia</taxon>
    </lineage>
</organism>